<evidence type="ECO:0000256" key="1">
    <source>
        <dbReference type="SAM" id="Phobius"/>
    </source>
</evidence>
<dbReference type="STRING" id="1227496.C489_19231"/>
<organism evidence="2 3">
    <name type="scientific">Natrinema versiforme JCM 10478</name>
    <dbReference type="NCBI Taxonomy" id="1227496"/>
    <lineage>
        <taxon>Archaea</taxon>
        <taxon>Methanobacteriati</taxon>
        <taxon>Methanobacteriota</taxon>
        <taxon>Stenosarchaea group</taxon>
        <taxon>Halobacteria</taxon>
        <taxon>Halobacteriales</taxon>
        <taxon>Natrialbaceae</taxon>
        <taxon>Natrinema</taxon>
    </lineage>
</organism>
<keyword evidence="1" id="KW-0812">Transmembrane</keyword>
<proteinExistence type="predicted"/>
<keyword evidence="1" id="KW-1133">Transmembrane helix</keyword>
<reference evidence="2 3" key="1">
    <citation type="journal article" date="2014" name="PLoS Genet.">
        <title>Phylogenetically driven sequencing of extremely halophilic archaea reveals strategies for static and dynamic osmo-response.</title>
        <authorList>
            <person name="Becker E.A."/>
            <person name="Seitzer P.M."/>
            <person name="Tritt A."/>
            <person name="Larsen D."/>
            <person name="Krusor M."/>
            <person name="Yao A.I."/>
            <person name="Wu D."/>
            <person name="Madern D."/>
            <person name="Eisen J.A."/>
            <person name="Darling A.E."/>
            <person name="Facciotti M.T."/>
        </authorList>
    </citation>
    <scope>NUCLEOTIDE SEQUENCE [LARGE SCALE GENOMIC DNA]</scope>
    <source>
        <strain evidence="2 3">JCM 10478</strain>
    </source>
</reference>
<dbReference type="RefSeq" id="WP_006432938.1">
    <property type="nucleotide sequence ID" value="NZ_AOID01000062.1"/>
</dbReference>
<dbReference type="PATRIC" id="fig|1227496.3.peg.3851"/>
<name>L9XNA4_9EURY</name>
<sequence length="46" mass="5031">MIVGIIVVRLVAGLLLILANAFFVAIEFSLTRARRFTENQGESPAL</sequence>
<dbReference type="Proteomes" id="UP000011632">
    <property type="component" value="Unassembled WGS sequence"/>
</dbReference>
<evidence type="ECO:0000313" key="2">
    <source>
        <dbReference type="EMBL" id="ELY63230.1"/>
    </source>
</evidence>
<keyword evidence="3" id="KW-1185">Reference proteome</keyword>
<feature type="transmembrane region" description="Helical" evidence="1">
    <location>
        <begin position="6"/>
        <end position="26"/>
    </location>
</feature>
<gene>
    <name evidence="2" type="ORF">C489_19231</name>
</gene>
<dbReference type="AlphaFoldDB" id="L9XNA4"/>
<dbReference type="EMBL" id="AOID01000062">
    <property type="protein sequence ID" value="ELY63230.1"/>
    <property type="molecule type" value="Genomic_DNA"/>
</dbReference>
<evidence type="ECO:0000313" key="3">
    <source>
        <dbReference type="Proteomes" id="UP000011632"/>
    </source>
</evidence>
<keyword evidence="1" id="KW-0472">Membrane</keyword>
<protein>
    <submittedName>
        <fullName evidence="2">Inosine monophosphate dehydrogenase</fullName>
    </submittedName>
</protein>
<comment type="caution">
    <text evidence="2">The sequence shown here is derived from an EMBL/GenBank/DDBJ whole genome shotgun (WGS) entry which is preliminary data.</text>
</comment>
<accession>L9XNA4</accession>